<evidence type="ECO:0000256" key="5">
    <source>
        <dbReference type="ARBA" id="ARBA00022982"/>
    </source>
</evidence>
<protein>
    <recommendedName>
        <fullName evidence="12">FAD-binding FR-type domain-containing protein</fullName>
    </recommendedName>
</protein>
<comment type="caution">
    <text evidence="13">The sequence shown here is derived from an EMBL/GenBank/DDBJ whole genome shotgun (WGS) entry which is preliminary data.</text>
</comment>
<dbReference type="SFLD" id="SFLDG01168">
    <property type="entry name" value="Ferric_reductase_subgroup_(FRE"/>
    <property type="match status" value="1"/>
</dbReference>
<evidence type="ECO:0000259" key="12">
    <source>
        <dbReference type="PROSITE" id="PS51384"/>
    </source>
</evidence>
<feature type="domain" description="FAD-binding FR-type" evidence="12">
    <location>
        <begin position="331"/>
        <end position="447"/>
    </location>
</feature>
<dbReference type="InterPro" id="IPR039261">
    <property type="entry name" value="FNR_nucleotide-bd"/>
</dbReference>
<evidence type="ECO:0000256" key="11">
    <source>
        <dbReference type="SAM" id="Phobius"/>
    </source>
</evidence>
<keyword evidence="7" id="KW-0560">Oxidoreductase</keyword>
<dbReference type="STRING" id="105984.A0A427Y4U1"/>
<dbReference type="SUPFAM" id="SSF52343">
    <property type="entry name" value="Ferredoxin reductase-like, C-terminal NADP-linked domain"/>
    <property type="match status" value="1"/>
</dbReference>
<dbReference type="Proteomes" id="UP000279236">
    <property type="component" value="Unassembled WGS sequence"/>
</dbReference>
<dbReference type="GO" id="GO:0006826">
    <property type="term" value="P:iron ion transport"/>
    <property type="evidence" value="ECO:0007669"/>
    <property type="project" value="TreeGrafter"/>
</dbReference>
<keyword evidence="3" id="KW-0813">Transport</keyword>
<feature type="transmembrane region" description="Helical" evidence="11">
    <location>
        <begin position="295"/>
        <end position="312"/>
    </location>
</feature>
<dbReference type="InterPro" id="IPR017927">
    <property type="entry name" value="FAD-bd_FR_type"/>
</dbReference>
<dbReference type="InterPro" id="IPR013121">
    <property type="entry name" value="Fe_red_NAD-bd_6"/>
</dbReference>
<feature type="transmembrane region" description="Helical" evidence="11">
    <location>
        <begin position="138"/>
        <end position="160"/>
    </location>
</feature>
<keyword evidence="6 11" id="KW-1133">Transmembrane helix</keyword>
<feature type="transmembrane region" description="Helical" evidence="11">
    <location>
        <begin position="226"/>
        <end position="246"/>
    </location>
</feature>
<keyword evidence="8" id="KW-0406">Ion transport</keyword>
<dbReference type="CDD" id="cd06186">
    <property type="entry name" value="NOX_Duox_like_FAD_NADP"/>
    <property type="match status" value="1"/>
</dbReference>
<dbReference type="GO" id="GO:0000293">
    <property type="term" value="F:ferric-chelate reductase activity"/>
    <property type="evidence" value="ECO:0007669"/>
    <property type="project" value="UniProtKB-ARBA"/>
</dbReference>
<dbReference type="Pfam" id="PF08030">
    <property type="entry name" value="NAD_binding_6"/>
    <property type="match status" value="1"/>
</dbReference>
<evidence type="ECO:0000313" key="14">
    <source>
        <dbReference type="Proteomes" id="UP000279236"/>
    </source>
</evidence>
<dbReference type="InterPro" id="IPR013112">
    <property type="entry name" value="FAD-bd_8"/>
</dbReference>
<dbReference type="OrthoDB" id="17725at2759"/>
<dbReference type="RefSeq" id="XP_028478889.1">
    <property type="nucleotide sequence ID" value="XM_028619917.1"/>
</dbReference>
<evidence type="ECO:0000256" key="1">
    <source>
        <dbReference type="ARBA" id="ARBA00004141"/>
    </source>
</evidence>
<dbReference type="GO" id="GO:0005886">
    <property type="term" value="C:plasma membrane"/>
    <property type="evidence" value="ECO:0007669"/>
    <property type="project" value="TreeGrafter"/>
</dbReference>
<gene>
    <name evidence="13" type="ORF">EHS24_004326</name>
</gene>
<evidence type="ECO:0000256" key="8">
    <source>
        <dbReference type="ARBA" id="ARBA00023065"/>
    </source>
</evidence>
<organism evidence="13 14">
    <name type="scientific">Apiotrichum porosum</name>
    <dbReference type="NCBI Taxonomy" id="105984"/>
    <lineage>
        <taxon>Eukaryota</taxon>
        <taxon>Fungi</taxon>
        <taxon>Dikarya</taxon>
        <taxon>Basidiomycota</taxon>
        <taxon>Agaricomycotina</taxon>
        <taxon>Tremellomycetes</taxon>
        <taxon>Trichosporonales</taxon>
        <taxon>Trichosporonaceae</taxon>
        <taxon>Apiotrichum</taxon>
    </lineage>
</organism>
<dbReference type="EMBL" id="RSCE01000002">
    <property type="protein sequence ID" value="RSH86104.1"/>
    <property type="molecule type" value="Genomic_DNA"/>
</dbReference>
<feature type="transmembrane region" description="Helical" evidence="11">
    <location>
        <begin position="83"/>
        <end position="104"/>
    </location>
</feature>
<feature type="transmembrane region" description="Helical" evidence="11">
    <location>
        <begin position="261"/>
        <end position="283"/>
    </location>
</feature>
<dbReference type="GeneID" id="39588869"/>
<dbReference type="AlphaFoldDB" id="A0A427Y4U1"/>
<dbReference type="Pfam" id="PF01794">
    <property type="entry name" value="Ferric_reduct"/>
    <property type="match status" value="1"/>
</dbReference>
<comment type="subcellular location">
    <subcellularLocation>
        <location evidence="1">Membrane</location>
        <topology evidence="1">Multi-pass membrane protein</topology>
    </subcellularLocation>
</comment>
<feature type="region of interest" description="Disordered" evidence="10">
    <location>
        <begin position="1"/>
        <end position="24"/>
    </location>
</feature>
<dbReference type="PANTHER" id="PTHR32361">
    <property type="entry name" value="FERRIC/CUPRIC REDUCTASE TRANSMEMBRANE COMPONENT"/>
    <property type="match status" value="1"/>
</dbReference>
<accession>A0A427Y4U1</accession>
<keyword evidence="9 11" id="KW-0472">Membrane</keyword>
<dbReference type="Gene3D" id="3.40.50.80">
    <property type="entry name" value="Nucleotide-binding domain of ferredoxin-NADP reductase (FNR) module"/>
    <property type="match status" value="1"/>
</dbReference>
<dbReference type="GO" id="GO:0006879">
    <property type="term" value="P:intracellular iron ion homeostasis"/>
    <property type="evidence" value="ECO:0007669"/>
    <property type="project" value="TreeGrafter"/>
</dbReference>
<feature type="transmembrane region" description="Helical" evidence="11">
    <location>
        <begin position="180"/>
        <end position="199"/>
    </location>
</feature>
<feature type="compositionally biased region" description="Low complexity" evidence="10">
    <location>
        <begin position="7"/>
        <end position="24"/>
    </location>
</feature>
<dbReference type="InterPro" id="IPR013130">
    <property type="entry name" value="Fe3_Rdtase_TM_dom"/>
</dbReference>
<evidence type="ECO:0000256" key="9">
    <source>
        <dbReference type="ARBA" id="ARBA00023136"/>
    </source>
</evidence>
<comment type="similarity">
    <text evidence="2">Belongs to the ferric reductase (FRE) family.</text>
</comment>
<dbReference type="PROSITE" id="PS51384">
    <property type="entry name" value="FAD_FR"/>
    <property type="match status" value="1"/>
</dbReference>
<evidence type="ECO:0000256" key="10">
    <source>
        <dbReference type="SAM" id="MobiDB-lite"/>
    </source>
</evidence>
<evidence type="ECO:0000256" key="2">
    <source>
        <dbReference type="ARBA" id="ARBA00006278"/>
    </source>
</evidence>
<evidence type="ECO:0000256" key="7">
    <source>
        <dbReference type="ARBA" id="ARBA00023002"/>
    </source>
</evidence>
<dbReference type="Pfam" id="PF08022">
    <property type="entry name" value="FAD_binding_8"/>
    <property type="match status" value="1"/>
</dbReference>
<reference evidence="13 14" key="1">
    <citation type="submission" date="2018-11" db="EMBL/GenBank/DDBJ databases">
        <title>Genome sequence of Apiotrichum porosum DSM 27194.</title>
        <authorList>
            <person name="Aliyu H."/>
            <person name="Gorte O."/>
            <person name="Ochsenreither K."/>
        </authorList>
    </citation>
    <scope>NUCLEOTIDE SEQUENCE [LARGE SCALE GENOMIC DNA]</scope>
    <source>
        <strain evidence="13 14">DSM 27194</strain>
    </source>
</reference>
<keyword evidence="5" id="KW-0249">Electron transport</keyword>
<name>A0A427Y4U1_9TREE</name>
<dbReference type="SFLD" id="SFLDS00052">
    <property type="entry name" value="Ferric_Reductase_Domain"/>
    <property type="match status" value="1"/>
</dbReference>
<dbReference type="PANTHER" id="PTHR32361:SF3">
    <property type="entry name" value="REDUCTASE, PUTATIVE (AFU_ORTHOLOGUE AFUA_6G13750)-RELATED"/>
    <property type="match status" value="1"/>
</dbReference>
<keyword evidence="4 11" id="KW-0812">Transmembrane</keyword>
<evidence type="ECO:0000313" key="13">
    <source>
        <dbReference type="EMBL" id="RSH86104.1"/>
    </source>
</evidence>
<evidence type="ECO:0000256" key="3">
    <source>
        <dbReference type="ARBA" id="ARBA00022448"/>
    </source>
</evidence>
<keyword evidence="14" id="KW-1185">Reference proteome</keyword>
<dbReference type="GO" id="GO:0015677">
    <property type="term" value="P:copper ion import"/>
    <property type="evidence" value="ECO:0007669"/>
    <property type="project" value="TreeGrafter"/>
</dbReference>
<proteinExistence type="inferred from homology"/>
<evidence type="ECO:0000256" key="4">
    <source>
        <dbReference type="ARBA" id="ARBA00022692"/>
    </source>
</evidence>
<sequence length="616" mass="67422">MAHDLPARTLASSSTATTSPLSAPTAFSTPSLANLTARHIQDYSDASSLEPHWGYYDRVVPCTNDAGSCAYLDEVYSSHDRGMFYAGAMWMVIFAIITVLAVASRSRWRGRKVRGVASWVRRWGLPDSRIVAASRLQVTMLAAALVYLAIFSFIGISYKHWVTPVKNTTLTNYRSSLGPFVDRIGILSYALTPLSILLASRESLLSAATGLPHTAFAFLHRWTGHVILLQAVVHTIGWCVIEIALYQPQPTTAIAWIKQTYMVWGVVALILLLLLWILATPWARRVMGYEAFRKAHYILAMLFIGACWGHWAQLKCFMIPSLLFWFADRGARFARTALIHYRVLPTGGAFTTIPAKITQYGDCVRLDLDASTTTAMATDFDVGQHFYLTFPQCSIWQSHPFTPLSLPGRPQSYIIRCKRGETLNLASLTLDTTPTVICGPYGSDTLAPLSRDSNVLAIAGGTGITFVVPAAIRVAQLVSSGRASGKVTLVWSVRHARDVSWCARELAELAELGADIRIHVTRGKDEAGIDDGVDFDGDESLASLATAAESGRPDVRGTVERFVSRVNVGPTTVFCSGPSGMVRDARAAVAGANDPKRVWAGEEERDVSLVVDDRFE</sequence>
<evidence type="ECO:0000256" key="6">
    <source>
        <dbReference type="ARBA" id="ARBA00022989"/>
    </source>
</evidence>
<dbReference type="InterPro" id="IPR051410">
    <property type="entry name" value="Ferric/Cupric_Reductase"/>
</dbReference>